<comment type="caution">
    <text evidence="2">The sequence shown here is derived from an EMBL/GenBank/DDBJ whole genome shotgun (WGS) entry which is preliminary data.</text>
</comment>
<evidence type="ECO:0000313" key="2">
    <source>
        <dbReference type="EMBL" id="PZG06285.1"/>
    </source>
</evidence>
<organism evidence="2 3">
    <name type="scientific">Micromonospora craterilacus</name>
    <dbReference type="NCBI Taxonomy" id="1655439"/>
    <lineage>
        <taxon>Bacteria</taxon>
        <taxon>Bacillati</taxon>
        <taxon>Actinomycetota</taxon>
        <taxon>Actinomycetes</taxon>
        <taxon>Micromonosporales</taxon>
        <taxon>Micromonosporaceae</taxon>
        <taxon>Micromonospora</taxon>
    </lineage>
</organism>
<dbReference type="Proteomes" id="UP000248924">
    <property type="component" value="Unassembled WGS sequence"/>
</dbReference>
<keyword evidence="1" id="KW-0472">Membrane</keyword>
<feature type="transmembrane region" description="Helical" evidence="1">
    <location>
        <begin position="32"/>
        <end position="49"/>
    </location>
</feature>
<evidence type="ECO:0000256" key="1">
    <source>
        <dbReference type="SAM" id="Phobius"/>
    </source>
</evidence>
<sequence length="118" mass="12850">MRTYWPLALGHLAAAIVAYVAARWGIVIDSIVVYEVLALAVIGMVYAAGRTLEERTGDGRLARAARLVGRLLLSFGVATGQPVYGLPPAEITQESDYYPDGSYKQIRSVVVYPPRPSR</sequence>
<dbReference type="AlphaFoldDB" id="A0A2W2DMC6"/>
<name>A0A2W2DMC6_9ACTN</name>
<accession>A0A2W2DMC6</accession>
<keyword evidence="1" id="KW-0812">Transmembrane</keyword>
<protein>
    <submittedName>
        <fullName evidence="2">Uncharacterized protein</fullName>
    </submittedName>
</protein>
<keyword evidence="3" id="KW-1185">Reference proteome</keyword>
<keyword evidence="1" id="KW-1133">Transmembrane helix</keyword>
<gene>
    <name evidence="2" type="ORF">C1I95_32145</name>
</gene>
<evidence type="ECO:0000313" key="3">
    <source>
        <dbReference type="Proteomes" id="UP000248924"/>
    </source>
</evidence>
<reference evidence="2 3" key="1">
    <citation type="submission" date="2018-01" db="EMBL/GenBank/DDBJ databases">
        <title>Draft genome sequence of Jishengella sp. NA12.</title>
        <authorList>
            <person name="Sahin N."/>
            <person name="Ay H."/>
            <person name="Saygin H."/>
        </authorList>
    </citation>
    <scope>NUCLEOTIDE SEQUENCE [LARGE SCALE GENOMIC DNA]</scope>
    <source>
        <strain evidence="2 3">NA12</strain>
    </source>
</reference>
<proteinExistence type="predicted"/>
<dbReference type="EMBL" id="POTY01000363">
    <property type="protein sequence ID" value="PZG06285.1"/>
    <property type="molecule type" value="Genomic_DNA"/>
</dbReference>